<organism evidence="1 2">
    <name type="scientific">Dreissena polymorpha</name>
    <name type="common">Zebra mussel</name>
    <name type="synonym">Mytilus polymorpha</name>
    <dbReference type="NCBI Taxonomy" id="45954"/>
    <lineage>
        <taxon>Eukaryota</taxon>
        <taxon>Metazoa</taxon>
        <taxon>Spiralia</taxon>
        <taxon>Lophotrochozoa</taxon>
        <taxon>Mollusca</taxon>
        <taxon>Bivalvia</taxon>
        <taxon>Autobranchia</taxon>
        <taxon>Heteroconchia</taxon>
        <taxon>Euheterodonta</taxon>
        <taxon>Imparidentia</taxon>
        <taxon>Neoheterodontei</taxon>
        <taxon>Myida</taxon>
        <taxon>Dreissenoidea</taxon>
        <taxon>Dreissenidae</taxon>
        <taxon>Dreissena</taxon>
    </lineage>
</organism>
<dbReference type="AlphaFoldDB" id="A0A9D4MJW4"/>
<proteinExistence type="predicted"/>
<evidence type="ECO:0000313" key="1">
    <source>
        <dbReference type="EMBL" id="KAH3877354.1"/>
    </source>
</evidence>
<accession>A0A9D4MJW4</accession>
<reference evidence="1" key="2">
    <citation type="submission" date="2020-11" db="EMBL/GenBank/DDBJ databases">
        <authorList>
            <person name="McCartney M.A."/>
            <person name="Auch B."/>
            <person name="Kono T."/>
            <person name="Mallez S."/>
            <person name="Becker A."/>
            <person name="Gohl D.M."/>
            <person name="Silverstein K.A.T."/>
            <person name="Koren S."/>
            <person name="Bechman K.B."/>
            <person name="Herman A."/>
            <person name="Abrahante J.E."/>
            <person name="Garbe J."/>
        </authorList>
    </citation>
    <scope>NUCLEOTIDE SEQUENCE</scope>
    <source>
        <strain evidence="1">Duluth1</strain>
        <tissue evidence="1">Whole animal</tissue>
    </source>
</reference>
<protein>
    <submittedName>
        <fullName evidence="1">Uncharacterized protein</fullName>
    </submittedName>
</protein>
<gene>
    <name evidence="1" type="ORF">DPMN_001217</name>
</gene>
<sequence length="72" mass="7956">MAKDGVHFGVANSLNDDPDFEDSFYCAPSGTDSSLLFRQQFLGLNYQSVADDVKRVFAWMADEADGAIFLEV</sequence>
<dbReference type="Proteomes" id="UP000828390">
    <property type="component" value="Unassembled WGS sequence"/>
</dbReference>
<name>A0A9D4MJW4_DREPO</name>
<keyword evidence="2" id="KW-1185">Reference proteome</keyword>
<comment type="caution">
    <text evidence="1">The sequence shown here is derived from an EMBL/GenBank/DDBJ whole genome shotgun (WGS) entry which is preliminary data.</text>
</comment>
<reference evidence="1" key="1">
    <citation type="journal article" date="2019" name="bioRxiv">
        <title>The Genome of the Zebra Mussel, Dreissena polymorpha: A Resource for Invasive Species Research.</title>
        <authorList>
            <person name="McCartney M.A."/>
            <person name="Auch B."/>
            <person name="Kono T."/>
            <person name="Mallez S."/>
            <person name="Zhang Y."/>
            <person name="Obille A."/>
            <person name="Becker A."/>
            <person name="Abrahante J.E."/>
            <person name="Garbe J."/>
            <person name="Badalamenti J.P."/>
            <person name="Herman A."/>
            <person name="Mangelson H."/>
            <person name="Liachko I."/>
            <person name="Sullivan S."/>
            <person name="Sone E.D."/>
            <person name="Koren S."/>
            <person name="Silverstein K.A.T."/>
            <person name="Beckman K.B."/>
            <person name="Gohl D.M."/>
        </authorList>
    </citation>
    <scope>NUCLEOTIDE SEQUENCE</scope>
    <source>
        <strain evidence="1">Duluth1</strain>
        <tissue evidence="1">Whole animal</tissue>
    </source>
</reference>
<evidence type="ECO:0000313" key="2">
    <source>
        <dbReference type="Proteomes" id="UP000828390"/>
    </source>
</evidence>
<dbReference type="EMBL" id="JAIWYP010000001">
    <property type="protein sequence ID" value="KAH3877354.1"/>
    <property type="molecule type" value="Genomic_DNA"/>
</dbReference>